<reference evidence="1 2" key="1">
    <citation type="journal article" date="2016" name="Nat. Commun.">
        <title>Thousands of microbial genomes shed light on interconnected biogeochemical processes in an aquifer system.</title>
        <authorList>
            <person name="Anantharaman K."/>
            <person name="Brown C.T."/>
            <person name="Hug L.A."/>
            <person name="Sharon I."/>
            <person name="Castelle C.J."/>
            <person name="Probst A.J."/>
            <person name="Thomas B.C."/>
            <person name="Singh A."/>
            <person name="Wilkins M.J."/>
            <person name="Karaoz U."/>
            <person name="Brodie E.L."/>
            <person name="Williams K.H."/>
            <person name="Hubbard S.S."/>
            <person name="Banfield J.F."/>
        </authorList>
    </citation>
    <scope>NUCLEOTIDE SEQUENCE [LARGE SCALE GENOMIC DNA]</scope>
</reference>
<dbReference type="STRING" id="1802207.A3D44_03940"/>
<name>A0A1G2I1K7_9BACT</name>
<sequence>MAAECGKPVIYLYPIKPINVTVKVGANITVSEPEYNNGWQVLANPDGTLKTGDGNTYESLFWEGIGYGVYPSITEGFVVAQSELQSTIVLQLKQLGLNDKESADFLEFWLPKMPNTPYVRLTWFTASQLDQLAPLVVWPRPDTTIRIFLDFQGLEKQIPLPQQHLTALSRNGFTMVEWGGLLRK</sequence>
<dbReference type="AlphaFoldDB" id="A0A1G2I1K7"/>
<proteinExistence type="predicted"/>
<evidence type="ECO:0000313" key="2">
    <source>
        <dbReference type="Proteomes" id="UP000178820"/>
    </source>
</evidence>
<comment type="caution">
    <text evidence="1">The sequence shown here is derived from an EMBL/GenBank/DDBJ whole genome shotgun (WGS) entry which is preliminary data.</text>
</comment>
<dbReference type="Proteomes" id="UP000178820">
    <property type="component" value="Unassembled WGS sequence"/>
</dbReference>
<dbReference type="EMBL" id="MHOT01000019">
    <property type="protein sequence ID" value="OGZ68676.1"/>
    <property type="molecule type" value="Genomic_DNA"/>
</dbReference>
<gene>
    <name evidence="1" type="ORF">A3D44_03940</name>
</gene>
<organism evidence="1 2">
    <name type="scientific">Candidatus Staskawiczbacteria bacterium RIFCSPHIGHO2_02_FULL_42_22</name>
    <dbReference type="NCBI Taxonomy" id="1802207"/>
    <lineage>
        <taxon>Bacteria</taxon>
        <taxon>Candidatus Staskawicziibacteriota</taxon>
    </lineage>
</organism>
<accession>A0A1G2I1K7</accession>
<evidence type="ECO:0000313" key="1">
    <source>
        <dbReference type="EMBL" id="OGZ68676.1"/>
    </source>
</evidence>
<protein>
    <submittedName>
        <fullName evidence="1">Uncharacterized protein</fullName>
    </submittedName>
</protein>